<keyword evidence="3 7" id="KW-0812">Transmembrane</keyword>
<proteinExistence type="predicted"/>
<dbReference type="PROSITE" id="PS50850">
    <property type="entry name" value="MFS"/>
    <property type="match status" value="1"/>
</dbReference>
<feature type="transmembrane region" description="Helical" evidence="7">
    <location>
        <begin position="240"/>
        <end position="261"/>
    </location>
</feature>
<evidence type="ECO:0000256" key="3">
    <source>
        <dbReference type="ARBA" id="ARBA00022692"/>
    </source>
</evidence>
<feature type="compositionally biased region" description="Pro residues" evidence="6">
    <location>
        <begin position="412"/>
        <end position="421"/>
    </location>
</feature>
<dbReference type="Gene3D" id="1.20.1250.20">
    <property type="entry name" value="MFS general substrate transporter like domains"/>
    <property type="match status" value="1"/>
</dbReference>
<keyword evidence="2" id="KW-1003">Cell membrane</keyword>
<evidence type="ECO:0000259" key="8">
    <source>
        <dbReference type="PROSITE" id="PS50850"/>
    </source>
</evidence>
<dbReference type="EMBL" id="BOOZ01000020">
    <property type="protein sequence ID" value="GIJ10400.1"/>
    <property type="molecule type" value="Genomic_DNA"/>
</dbReference>
<evidence type="ECO:0000256" key="1">
    <source>
        <dbReference type="ARBA" id="ARBA00004651"/>
    </source>
</evidence>
<feature type="transmembrane region" description="Helical" evidence="7">
    <location>
        <begin position="73"/>
        <end position="92"/>
    </location>
</feature>
<keyword evidence="4 7" id="KW-1133">Transmembrane helix</keyword>
<feature type="transmembrane region" description="Helical" evidence="7">
    <location>
        <begin position="47"/>
        <end position="66"/>
    </location>
</feature>
<dbReference type="InterPro" id="IPR020846">
    <property type="entry name" value="MFS_dom"/>
</dbReference>
<evidence type="ECO:0000256" key="4">
    <source>
        <dbReference type="ARBA" id="ARBA00022989"/>
    </source>
</evidence>
<comment type="caution">
    <text evidence="9">The sequence shown here is derived from an EMBL/GenBank/DDBJ whole genome shotgun (WGS) entry which is preliminary data.</text>
</comment>
<keyword evidence="10" id="KW-1185">Reference proteome</keyword>
<protein>
    <submittedName>
        <fullName evidence="9">MFS transporter</fullName>
    </submittedName>
</protein>
<feature type="transmembrane region" description="Helical" evidence="7">
    <location>
        <begin position="12"/>
        <end position="35"/>
    </location>
</feature>
<gene>
    <name evidence="9" type="ORF">Van01_36140</name>
</gene>
<evidence type="ECO:0000313" key="9">
    <source>
        <dbReference type="EMBL" id="GIJ10400.1"/>
    </source>
</evidence>
<accession>A0ABQ4HXQ5</accession>
<name>A0ABQ4HXQ5_9ACTN</name>
<feature type="transmembrane region" description="Helical" evidence="7">
    <location>
        <begin position="273"/>
        <end position="294"/>
    </location>
</feature>
<reference evidence="9 10" key="1">
    <citation type="submission" date="2021-01" db="EMBL/GenBank/DDBJ databases">
        <title>Whole genome shotgun sequence of Verrucosispora andamanensis NBRC 109075.</title>
        <authorList>
            <person name="Komaki H."/>
            <person name="Tamura T."/>
        </authorList>
    </citation>
    <scope>NUCLEOTIDE SEQUENCE [LARGE SCALE GENOMIC DNA]</scope>
    <source>
        <strain evidence="9 10">NBRC 109075</strain>
    </source>
</reference>
<evidence type="ECO:0000256" key="6">
    <source>
        <dbReference type="SAM" id="MobiDB-lite"/>
    </source>
</evidence>
<dbReference type="PANTHER" id="PTHR23513:SF6">
    <property type="entry name" value="MAJOR FACILITATOR SUPERFAMILY ASSOCIATED DOMAIN-CONTAINING PROTEIN"/>
    <property type="match status" value="1"/>
</dbReference>
<feature type="transmembrane region" description="Helical" evidence="7">
    <location>
        <begin position="157"/>
        <end position="183"/>
    </location>
</feature>
<feature type="domain" description="Major facilitator superfamily (MFS) profile" evidence="8">
    <location>
        <begin position="1"/>
        <end position="185"/>
    </location>
</feature>
<dbReference type="RefSeq" id="WP_204008567.1">
    <property type="nucleotide sequence ID" value="NZ_BOOZ01000020.1"/>
</dbReference>
<organism evidence="9 10">
    <name type="scientific">Micromonospora andamanensis</name>
    <dbReference type="NCBI Taxonomy" id="1287068"/>
    <lineage>
        <taxon>Bacteria</taxon>
        <taxon>Bacillati</taxon>
        <taxon>Actinomycetota</taxon>
        <taxon>Actinomycetes</taxon>
        <taxon>Micromonosporales</taxon>
        <taxon>Micromonosporaceae</taxon>
        <taxon>Micromonospora</taxon>
    </lineage>
</organism>
<dbReference type="InterPro" id="IPR011701">
    <property type="entry name" value="MFS"/>
</dbReference>
<sequence>MRTVLSRPDFRLLFGGLLASMTAESVLLLALAVWVKDLTGSDGLAGATIFVILVPRTLAPLVGWFVDRYPRRPFFVVTNLATALLLTPLFAVRDAGDMWLIYAVAASYGLSNMTVGAVLSRLVRELVPPDLLGEANGALQTARQGLRLIGPLAGAGLYLALGGWLLAVVGIVGFLLAAVVVGAPRVVATAGPSPTASGSPEPRPSRAVPAGGVERRPGWPQELVAGLRHLAGERALRRALLGYGLASLVMGFTESLIFAYVDRGLGRDPAFVGVLFTVQGIGGLVGGLLSAAVLRRVGELGSLAVGVALFGPAALMLAYPNLWLGLAAVLVAGLSLPLTLVGLHTLIQRRTPPELLGRVSAAAEAAVRCPQAFSIGLGALVVALLDYRLVFASVGLATLLAGHYLWRGRHLSPPPGPPSRPRLPTQRRTPEGGKVEVGALTHTPDR</sequence>
<feature type="transmembrane region" description="Helical" evidence="7">
    <location>
        <begin position="326"/>
        <end position="347"/>
    </location>
</feature>
<evidence type="ECO:0000256" key="2">
    <source>
        <dbReference type="ARBA" id="ARBA00022475"/>
    </source>
</evidence>
<dbReference type="InterPro" id="IPR036259">
    <property type="entry name" value="MFS_trans_sf"/>
</dbReference>
<feature type="region of interest" description="Disordered" evidence="6">
    <location>
        <begin position="412"/>
        <end position="446"/>
    </location>
</feature>
<dbReference type="SUPFAM" id="SSF103473">
    <property type="entry name" value="MFS general substrate transporter"/>
    <property type="match status" value="1"/>
</dbReference>
<dbReference type="CDD" id="cd06173">
    <property type="entry name" value="MFS_MefA_like"/>
    <property type="match status" value="1"/>
</dbReference>
<feature type="transmembrane region" description="Helical" evidence="7">
    <location>
        <begin position="300"/>
        <end position="319"/>
    </location>
</feature>
<dbReference type="Proteomes" id="UP000647017">
    <property type="component" value="Unassembled WGS sequence"/>
</dbReference>
<evidence type="ECO:0000256" key="7">
    <source>
        <dbReference type="SAM" id="Phobius"/>
    </source>
</evidence>
<dbReference type="PANTHER" id="PTHR23513">
    <property type="entry name" value="INTEGRAL MEMBRANE EFFLUX PROTEIN-RELATED"/>
    <property type="match status" value="1"/>
</dbReference>
<feature type="region of interest" description="Disordered" evidence="6">
    <location>
        <begin position="191"/>
        <end position="212"/>
    </location>
</feature>
<keyword evidence="5 7" id="KW-0472">Membrane</keyword>
<evidence type="ECO:0000256" key="5">
    <source>
        <dbReference type="ARBA" id="ARBA00023136"/>
    </source>
</evidence>
<dbReference type="Pfam" id="PF07690">
    <property type="entry name" value="MFS_1"/>
    <property type="match status" value="1"/>
</dbReference>
<comment type="subcellular location">
    <subcellularLocation>
        <location evidence="1">Cell membrane</location>
        <topology evidence="1">Multi-pass membrane protein</topology>
    </subcellularLocation>
</comment>
<evidence type="ECO:0000313" key="10">
    <source>
        <dbReference type="Proteomes" id="UP000647017"/>
    </source>
</evidence>